<reference evidence="2 4" key="3">
    <citation type="journal article" date="2010" name="Environ. Microbiol.">
        <title>Genomic analysis of oceanic cyanobacterial myoviruses compared with T4-like myoviruses from diverse hosts and environments.</title>
        <authorList>
            <person name="Sullivan M.B."/>
            <person name="Huang K.H."/>
            <person name="Ignacio-Espinoza J.C."/>
            <person name="Berlin A.M."/>
            <person name="Kelly L."/>
            <person name="Weigele P.R."/>
            <person name="DeFrancesco A.S."/>
            <person name="Kern S.E."/>
            <person name="Thompson L.R."/>
            <person name="Young S."/>
            <person name="Yandava C."/>
            <person name="Fu R."/>
            <person name="Krastins B."/>
            <person name="Chase M."/>
            <person name="Sarracino D."/>
            <person name="Osburne M.S."/>
            <person name="Henn M.R."/>
            <person name="Chisholm S.W."/>
        </authorList>
    </citation>
    <scope>NUCLEOTIDE SEQUENCE [LARGE SCALE GENOMIC DNA]</scope>
</reference>
<keyword evidence="4" id="KW-1185">Reference proteome</keyword>
<dbReference type="OrthoDB" id="24270at10239"/>
<evidence type="ECO:0000313" key="5">
    <source>
        <dbReference type="Proteomes" id="UP000013923"/>
    </source>
</evidence>
<feature type="region of interest" description="Disordered" evidence="1">
    <location>
        <begin position="66"/>
        <end position="93"/>
    </location>
</feature>
<feature type="compositionally biased region" description="Polar residues" evidence="1">
    <location>
        <begin position="69"/>
        <end position="85"/>
    </location>
</feature>
<organism evidence="2 4">
    <name type="scientific">Prochlorococcus phage P-SSM2</name>
    <dbReference type="NCBI Taxonomy" id="268746"/>
    <lineage>
        <taxon>Viruses</taxon>
        <taxon>Duplodnaviria</taxon>
        <taxon>Heunggongvirae</taxon>
        <taxon>Uroviricota</taxon>
        <taxon>Caudoviricetes</taxon>
        <taxon>Pantevenvirales</taxon>
        <taxon>Kyanoviridae</taxon>
        <taxon>Salacisavirus</taxon>
        <taxon>Salacisavirus pssm2</taxon>
    </lineage>
</organism>
<evidence type="ECO:0000313" key="3">
    <source>
        <dbReference type="EMBL" id="ACY76200.1"/>
    </source>
</evidence>
<protein>
    <submittedName>
        <fullName evidence="2">Uncharacterized protein</fullName>
    </submittedName>
</protein>
<evidence type="ECO:0000256" key="1">
    <source>
        <dbReference type="SAM" id="MobiDB-lite"/>
    </source>
</evidence>
<dbReference type="Proteomes" id="UP000000991">
    <property type="component" value="Segment"/>
</dbReference>
<reference evidence="3 5" key="2">
    <citation type="submission" date="2009-10" db="EMBL/GenBank/DDBJ databases">
        <title>The Genome Sequence of Prochlorococcus phage P-SSM2.</title>
        <authorList>
            <consortium name="The Broad Institute Genome Sequencing Platform"/>
            <person name="Henn M.R."/>
            <person name="Sullivan M.S."/>
            <person name="Osburne M.S."/>
            <person name="Levin J."/>
            <person name="Malboeuf C."/>
            <person name="Casali M."/>
            <person name="Russ C."/>
            <person name="Lennon N."/>
            <person name="Chapman S.B."/>
            <person name="Erlich R."/>
            <person name="Young S.K."/>
            <person name="Koehrsen M."/>
            <person name="Yandava C."/>
            <person name="Zeng Q."/>
            <person name="Alvarado L."/>
            <person name="Anderson S."/>
            <person name="Berlin A."/>
            <person name="Borenstein D."/>
            <person name="Chen Z."/>
            <person name="Engels R."/>
            <person name="Freedman E."/>
            <person name="Gellesch M."/>
            <person name="Goldberg J."/>
            <person name="Green L."/>
            <person name="Griggs A."/>
            <person name="Gujja S."/>
            <person name="Heilman E.R."/>
            <person name="Heiman D."/>
            <person name="Hepburn T."/>
            <person name="Howarth C."/>
            <person name="Jen D."/>
            <person name="Larson L."/>
            <person name="Lewis B."/>
            <person name="Mehta T."/>
            <person name="Park D."/>
            <person name="Pearson M."/>
            <person name="Richards J."/>
            <person name="Rizzolo K."/>
            <person name="Roberts A."/>
            <person name="Ryan E."/>
            <person name="Saif S."/>
            <person name="Shea T."/>
            <person name="Shenoy N."/>
            <person name="Sisk P."/>
            <person name="Stolte C."/>
            <person name="Sykes S."/>
            <person name="Walk T."/>
            <person name="White J."/>
            <person name="Yu Q."/>
            <person name="Coleman M.L."/>
            <person name="Huang K.H."/>
            <person name="Weigele P.R."/>
            <person name="DeFrancesco A.S."/>
            <person name="Kern S.E."/>
            <person name="Thompson L.R."/>
            <person name="Fu R."/>
            <person name="Hombeck B."/>
            <person name="Chisholm S.W."/>
            <person name="Haas B."/>
            <person name="Nusbaum C."/>
            <person name="Birren B."/>
        </authorList>
    </citation>
    <scope>NUCLEOTIDE SEQUENCE [LARGE SCALE GENOMIC DNA]</scope>
    <source>
        <strain evidence="3">P-SSM2</strain>
    </source>
</reference>
<dbReference type="GeneID" id="3294297"/>
<gene>
    <name evidence="3" type="ORF">PCMG_00325</name>
    <name evidence="2" type="ORF">PSSM2_323</name>
</gene>
<evidence type="ECO:0000313" key="4">
    <source>
        <dbReference type="Proteomes" id="UP000000991"/>
    </source>
</evidence>
<evidence type="ECO:0000313" key="2">
    <source>
        <dbReference type="EMBL" id="AAX44701.1"/>
    </source>
</evidence>
<organismHost>
    <name type="scientific">Prochlorococcus</name>
    <dbReference type="NCBI Taxonomy" id="1218"/>
</organismHost>
<dbReference type="Proteomes" id="UP000013923">
    <property type="component" value="Genome"/>
</dbReference>
<dbReference type="RefSeq" id="YP_214555.1">
    <property type="nucleotide sequence ID" value="NC_006883.2"/>
</dbReference>
<dbReference type="EMBL" id="AY939844">
    <property type="protein sequence ID" value="AAX44701.1"/>
    <property type="molecule type" value="Genomic_DNA"/>
</dbReference>
<dbReference type="EMBL" id="GU071092">
    <property type="protein sequence ID" value="ACY76200.1"/>
    <property type="molecule type" value="Genomic_DNA"/>
</dbReference>
<name>Q58M31_BPPRM</name>
<reference evidence="2 4" key="1">
    <citation type="journal article" date="2005" name="PLoS Biol.">
        <title>Three Prochlorococcus cyanophage genomes: signature features and ecological interpretations.</title>
        <authorList>
            <person name="Sullivan M.B."/>
            <person name="Coleman M.L."/>
            <person name="Weigele P."/>
            <person name="Rohwer F."/>
            <person name="Chisholm S.W."/>
        </authorList>
    </citation>
    <scope>NUCLEOTIDE SEQUENCE</scope>
</reference>
<accession>Q58M31</accession>
<dbReference type="KEGG" id="vg:3294297"/>
<proteinExistence type="predicted"/>
<sequence>MPLYPVKNLKTGEVKDIHMSVEKYGVWRKENPDWDKDWSQGCAGLRSLGPESYSADAIANPGAYEDKNNSLSSGFNGASGPNNSLVRDHFRMK</sequence>